<sequence>MISYQLSVGKLTVISIQYSVFRRLLLFILPTSHFIIHNS</sequence>
<name>I4IRK6_MICAE</name>
<protein>
    <submittedName>
        <fullName evidence="1">Uncharacterized protein</fullName>
    </submittedName>
</protein>
<comment type="caution">
    <text evidence="1">The sequence shown here is derived from an EMBL/GenBank/DDBJ whole genome shotgun (WGS) entry which is preliminary data.</text>
</comment>
<evidence type="ECO:0000313" key="1">
    <source>
        <dbReference type="EMBL" id="CCI36930.1"/>
    </source>
</evidence>
<dbReference type="HOGENOM" id="CLU_3312784_0_0_3"/>
<gene>
    <name evidence="1" type="ORF">MICAK_280010</name>
</gene>
<dbReference type="Proteomes" id="UP000004047">
    <property type="component" value="Unassembled WGS sequence"/>
</dbReference>
<reference evidence="1 2" key="1">
    <citation type="submission" date="2012-04" db="EMBL/GenBank/DDBJ databases">
        <authorList>
            <person name="Genoscope - CEA"/>
        </authorList>
    </citation>
    <scope>NUCLEOTIDE SEQUENCE [LARGE SCALE GENOMIC DNA]</scope>
    <source>
        <strain evidence="1 2">9701</strain>
    </source>
</reference>
<dbReference type="AlphaFoldDB" id="I4IRK6"/>
<accession>I4IRK6</accession>
<proteinExistence type="predicted"/>
<dbReference type="EMBL" id="CAIQ01000201">
    <property type="protein sequence ID" value="CCI36930.1"/>
    <property type="molecule type" value="Genomic_DNA"/>
</dbReference>
<organism evidence="1 2">
    <name type="scientific">Microcystis aeruginosa PCC 9701</name>
    <dbReference type="NCBI Taxonomy" id="721123"/>
    <lineage>
        <taxon>Bacteria</taxon>
        <taxon>Bacillati</taxon>
        <taxon>Cyanobacteriota</taxon>
        <taxon>Cyanophyceae</taxon>
        <taxon>Oscillatoriophycideae</taxon>
        <taxon>Chroococcales</taxon>
        <taxon>Microcystaceae</taxon>
        <taxon>Microcystis</taxon>
    </lineage>
</organism>
<evidence type="ECO:0000313" key="2">
    <source>
        <dbReference type="Proteomes" id="UP000004047"/>
    </source>
</evidence>